<feature type="transmembrane region" description="Helical" evidence="1">
    <location>
        <begin position="6"/>
        <end position="26"/>
    </location>
</feature>
<keyword evidence="1" id="KW-1133">Transmembrane helix</keyword>
<dbReference type="Proteomes" id="UP000199630">
    <property type="component" value="Unassembled WGS sequence"/>
</dbReference>
<gene>
    <name evidence="2" type="ORF">SAMN04487991_1603</name>
</gene>
<evidence type="ECO:0000256" key="1">
    <source>
        <dbReference type="SAM" id="Phobius"/>
    </source>
</evidence>
<dbReference type="AlphaFoldDB" id="A0A1I3P9A6"/>
<organism evidence="2 3">
    <name type="scientific">Celeribacter neptunius</name>
    <dbReference type="NCBI Taxonomy" id="588602"/>
    <lineage>
        <taxon>Bacteria</taxon>
        <taxon>Pseudomonadati</taxon>
        <taxon>Pseudomonadota</taxon>
        <taxon>Alphaproteobacteria</taxon>
        <taxon>Rhodobacterales</taxon>
        <taxon>Roseobacteraceae</taxon>
        <taxon>Celeribacter</taxon>
    </lineage>
</organism>
<evidence type="ECO:0000313" key="2">
    <source>
        <dbReference type="EMBL" id="SFJ18105.1"/>
    </source>
</evidence>
<protein>
    <submittedName>
        <fullName evidence="2">Uncharacterized protein</fullName>
    </submittedName>
</protein>
<dbReference type="EMBL" id="FORH01000002">
    <property type="protein sequence ID" value="SFJ18105.1"/>
    <property type="molecule type" value="Genomic_DNA"/>
</dbReference>
<keyword evidence="1" id="KW-0812">Transmembrane</keyword>
<keyword evidence="1" id="KW-0472">Membrane</keyword>
<feature type="transmembrane region" description="Helical" evidence="1">
    <location>
        <begin position="67"/>
        <end position="92"/>
    </location>
</feature>
<dbReference type="STRING" id="588602.SAMN04487991_1603"/>
<feature type="transmembrane region" description="Helical" evidence="1">
    <location>
        <begin position="33"/>
        <end position="55"/>
    </location>
</feature>
<name>A0A1I3P9A6_9RHOB</name>
<sequence>MVLKALSFALLVLPWAAVPLCGWFALKDRWSFAVILALHLCLGAWVLFYGTEFLAAHGKLTGGPSAAIASALTGALTAFALSLAVTGATLLWRRRRGDV</sequence>
<reference evidence="3" key="1">
    <citation type="submission" date="2016-10" db="EMBL/GenBank/DDBJ databases">
        <authorList>
            <person name="Varghese N."/>
            <person name="Submissions S."/>
        </authorList>
    </citation>
    <scope>NUCLEOTIDE SEQUENCE [LARGE SCALE GENOMIC DNA]</scope>
    <source>
        <strain evidence="3">DSM 26471</strain>
    </source>
</reference>
<proteinExistence type="predicted"/>
<accession>A0A1I3P9A6</accession>
<keyword evidence="3" id="KW-1185">Reference proteome</keyword>
<evidence type="ECO:0000313" key="3">
    <source>
        <dbReference type="Proteomes" id="UP000199630"/>
    </source>
</evidence>